<dbReference type="Proteomes" id="UP000292702">
    <property type="component" value="Unassembled WGS sequence"/>
</dbReference>
<sequence length="924" mass="105940">MHAAPSPPRPSKTSLESLPNEVLLEIFWFCKHAFRVPKKFSLLFALSKVNRRFHQLVTPILGSTLHFRRPSQYFAFLRDTYDASTLSSNLDTAKFVRHLSLGYPFLDSESLGLDLKIVEHPSIFLFENLRTLEIRSWMMKNPDFTIFLSQHAPRLKELSMLVSIDRPFLNLAGLRDLDTLRITLIPTTRSIETMTIAHDPKGLLRISNITTFCFHDRAGPRATFIFRTSVFNTKDTKRDPQDVFQFIDLHPTLREVNVEYFHFCVDIRLEAVVKLAEGTGLWVEPKENLAQRKERGIATPRDIYALKTRQRVDPVAEVFLEELFIIEQPDDFPNISIDVIAFAFKRMLILPGSLQGGTFGPDQQNPRYKVEQLAINIPNHSFYDNGVLTDIPDIFKLPEEFIARIEHLTVLSSTDATPPAYSAQAMMKQISMHLGNWKSLRVLSLAHPALEEAWRLPREEEISADEDACNIDDARRRLWRDRLSGEVAQYITSLAQACPTLEEVHIRVITAGTEWFDGHVVRGDDAVWSWKIVRATGETQMRKHNVQVHGHLQWREYPTQSSPELEILVGQELEYHHRVHLHDSPMRHVVNNTKRDPCQIFQFIDLHPSLREVNVGFFTKLSVAIRLEAVFKLVEGTGLWADPTENLLERKRRGIVTSRDIYAHEKKQKMDRVEVDFIQGLNIAEQPDDFPGVMVTVEAFAFTRTLALPLLDPPFIPASQWTKINVENPENEFQHPRFRAKELALQIGDQCRYDNGRQTDIPDIFKLPAHFVAAIEKFTVISKTVHPSLDPEDGDEDTAPVQSLQSVLDDICLYLPNWQNLRVLSIHADVLENRDWRFSDPDDCLCDNAECQCYEAWFGDEQIASIWAKKHNTEMASYVAALARAPGKYGTQDAFGIGRFFGIVDLPTVCKLEDYSITEKRLAS</sequence>
<comment type="caution">
    <text evidence="1">The sequence shown here is derived from an EMBL/GenBank/DDBJ whole genome shotgun (WGS) entry which is preliminary data.</text>
</comment>
<keyword evidence="2" id="KW-1185">Reference proteome</keyword>
<evidence type="ECO:0000313" key="2">
    <source>
        <dbReference type="Proteomes" id="UP000292702"/>
    </source>
</evidence>
<dbReference type="EMBL" id="RWJN01000108">
    <property type="protein sequence ID" value="TCD67143.1"/>
    <property type="molecule type" value="Genomic_DNA"/>
</dbReference>
<reference evidence="1 2" key="1">
    <citation type="submission" date="2018-11" db="EMBL/GenBank/DDBJ databases">
        <title>Genome assembly of Steccherinum ochraceum LE-BIN_3174, the white-rot fungus of the Steccherinaceae family (The Residual Polyporoid clade, Polyporales, Basidiomycota).</title>
        <authorList>
            <person name="Fedorova T.V."/>
            <person name="Glazunova O.A."/>
            <person name="Landesman E.O."/>
            <person name="Moiseenko K.V."/>
            <person name="Psurtseva N.V."/>
            <person name="Savinova O.S."/>
            <person name="Shakhova N.V."/>
            <person name="Tyazhelova T.V."/>
            <person name="Vasina D.V."/>
        </authorList>
    </citation>
    <scope>NUCLEOTIDE SEQUENCE [LARGE SCALE GENOMIC DNA]</scope>
    <source>
        <strain evidence="1 2">LE-BIN_3174</strain>
    </source>
</reference>
<dbReference type="OrthoDB" id="2780168at2759"/>
<proteinExistence type="predicted"/>
<evidence type="ECO:0008006" key="3">
    <source>
        <dbReference type="Google" id="ProtNLM"/>
    </source>
</evidence>
<evidence type="ECO:0000313" key="1">
    <source>
        <dbReference type="EMBL" id="TCD67143.1"/>
    </source>
</evidence>
<accession>A0A4R0RJT1</accession>
<organism evidence="1 2">
    <name type="scientific">Steccherinum ochraceum</name>
    <dbReference type="NCBI Taxonomy" id="92696"/>
    <lineage>
        <taxon>Eukaryota</taxon>
        <taxon>Fungi</taxon>
        <taxon>Dikarya</taxon>
        <taxon>Basidiomycota</taxon>
        <taxon>Agaricomycotina</taxon>
        <taxon>Agaricomycetes</taxon>
        <taxon>Polyporales</taxon>
        <taxon>Steccherinaceae</taxon>
        <taxon>Steccherinum</taxon>
    </lineage>
</organism>
<gene>
    <name evidence="1" type="ORF">EIP91_000427</name>
</gene>
<name>A0A4R0RJT1_9APHY</name>
<dbReference type="AlphaFoldDB" id="A0A4R0RJT1"/>
<protein>
    <recommendedName>
        <fullName evidence="3">F-box domain-containing protein</fullName>
    </recommendedName>
</protein>